<name>G0IXI8_CYCMS</name>
<sequence>MEISELTLKLILLLIPGSIACILYERLTIHKQWNSFKFITNAILFGSISYVLAQLVFNICRIDTSFDTFWDNLPTKEIPYQVIIKASIVSIFVGLIATGLDHYKLINRFGKWIKLTNKYGDENLYSYFLNAKDVDEVYVRDVENNLTYHGLVNSYSENDDIKEILLVDVVVYDYTTSEELYLLDKIYLSRSKENLIIELPYKN</sequence>
<dbReference type="AlphaFoldDB" id="G0IXI8"/>
<evidence type="ECO:0000313" key="3">
    <source>
        <dbReference type="Proteomes" id="UP000001635"/>
    </source>
</evidence>
<dbReference type="RefSeq" id="WP_014021464.1">
    <property type="nucleotide sequence ID" value="NC_015914.1"/>
</dbReference>
<keyword evidence="1" id="KW-0472">Membrane</keyword>
<reference evidence="3" key="1">
    <citation type="submission" date="2011-07" db="EMBL/GenBank/DDBJ databases">
        <title>The complete genome of Cyclobacterium marinum DSM 745.</title>
        <authorList>
            <person name="Lucas S."/>
            <person name="Han J."/>
            <person name="Lapidus A."/>
            <person name="Bruce D."/>
            <person name="Goodwin L."/>
            <person name="Pitluck S."/>
            <person name="Peters L."/>
            <person name="Kyrpides N."/>
            <person name="Mavromatis K."/>
            <person name="Ivanova N."/>
            <person name="Ovchinnikova G."/>
            <person name="Chertkov O."/>
            <person name="Detter J.C."/>
            <person name="Tapia R."/>
            <person name="Han C."/>
            <person name="Land M."/>
            <person name="Hauser L."/>
            <person name="Markowitz V."/>
            <person name="Cheng J.-F."/>
            <person name="Hugenholtz P."/>
            <person name="Woyke T."/>
            <person name="Wu D."/>
            <person name="Tindall B."/>
            <person name="Schuetze A."/>
            <person name="Brambilla E."/>
            <person name="Klenk H.-P."/>
            <person name="Eisen J.A."/>
        </authorList>
    </citation>
    <scope>NUCLEOTIDE SEQUENCE [LARGE SCALE GENOMIC DNA]</scope>
    <source>
        <strain evidence="3">ATCC 25205 / DSM 745 / LMG 13164 / NCIMB 1802</strain>
    </source>
</reference>
<accession>G0IXI8</accession>
<gene>
    <name evidence="2" type="ordered locus">Cycma_3457</name>
</gene>
<dbReference type="eggNOG" id="ENOG503146V">
    <property type="taxonomic scope" value="Bacteria"/>
</dbReference>
<dbReference type="EMBL" id="CP002955">
    <property type="protein sequence ID" value="AEL27177.1"/>
    <property type="molecule type" value="Genomic_DNA"/>
</dbReference>
<keyword evidence="1" id="KW-0812">Transmembrane</keyword>
<feature type="transmembrane region" description="Helical" evidence="1">
    <location>
        <begin position="78"/>
        <end position="100"/>
    </location>
</feature>
<dbReference type="HOGENOM" id="CLU_103739_0_0_10"/>
<protein>
    <submittedName>
        <fullName evidence="2">Uncharacterized protein</fullName>
    </submittedName>
</protein>
<feature type="transmembrane region" description="Helical" evidence="1">
    <location>
        <begin position="6"/>
        <end position="24"/>
    </location>
</feature>
<dbReference type="KEGG" id="cmr:Cycma_3457"/>
<evidence type="ECO:0000313" key="2">
    <source>
        <dbReference type="EMBL" id="AEL27177.1"/>
    </source>
</evidence>
<evidence type="ECO:0000256" key="1">
    <source>
        <dbReference type="SAM" id="Phobius"/>
    </source>
</evidence>
<feature type="transmembrane region" description="Helical" evidence="1">
    <location>
        <begin position="36"/>
        <end position="58"/>
    </location>
</feature>
<dbReference type="OrthoDB" id="5673755at2"/>
<keyword evidence="1" id="KW-1133">Transmembrane helix</keyword>
<proteinExistence type="predicted"/>
<organism evidence="2 3">
    <name type="scientific">Cyclobacterium marinum (strain ATCC 25205 / DSM 745 / LMG 13164 / NCIMB 1802)</name>
    <name type="common">Flectobacillus marinus</name>
    <dbReference type="NCBI Taxonomy" id="880070"/>
    <lineage>
        <taxon>Bacteria</taxon>
        <taxon>Pseudomonadati</taxon>
        <taxon>Bacteroidota</taxon>
        <taxon>Cytophagia</taxon>
        <taxon>Cytophagales</taxon>
        <taxon>Cyclobacteriaceae</taxon>
        <taxon>Cyclobacterium</taxon>
    </lineage>
</organism>
<keyword evidence="3" id="KW-1185">Reference proteome</keyword>
<dbReference type="Proteomes" id="UP000001635">
    <property type="component" value="Chromosome"/>
</dbReference>